<dbReference type="InterPro" id="IPR000843">
    <property type="entry name" value="HTH_LacI"/>
</dbReference>
<organism evidence="5 6">
    <name type="scientific">Brumicola blandensis</name>
    <dbReference type="NCBI Taxonomy" id="3075611"/>
    <lineage>
        <taxon>Bacteria</taxon>
        <taxon>Pseudomonadati</taxon>
        <taxon>Pseudomonadota</taxon>
        <taxon>Gammaproteobacteria</taxon>
        <taxon>Alteromonadales</taxon>
        <taxon>Alteromonadaceae</taxon>
        <taxon>Brumicola</taxon>
    </lineage>
</organism>
<dbReference type="SUPFAM" id="SSF47413">
    <property type="entry name" value="lambda repressor-like DNA-binding domains"/>
    <property type="match status" value="1"/>
</dbReference>
<keyword evidence="3" id="KW-0804">Transcription</keyword>
<dbReference type="SUPFAM" id="SSF53822">
    <property type="entry name" value="Periplasmic binding protein-like I"/>
    <property type="match status" value="1"/>
</dbReference>
<evidence type="ECO:0000259" key="4">
    <source>
        <dbReference type="PROSITE" id="PS50932"/>
    </source>
</evidence>
<dbReference type="PANTHER" id="PTHR30146">
    <property type="entry name" value="LACI-RELATED TRANSCRIPTIONAL REPRESSOR"/>
    <property type="match status" value="1"/>
</dbReference>
<dbReference type="InterPro" id="IPR046335">
    <property type="entry name" value="LacI/GalR-like_sensor"/>
</dbReference>
<dbReference type="RefSeq" id="WP_311361784.1">
    <property type="nucleotide sequence ID" value="NZ_JAVRIE010000004.1"/>
</dbReference>
<evidence type="ECO:0000256" key="1">
    <source>
        <dbReference type="ARBA" id="ARBA00023015"/>
    </source>
</evidence>
<dbReference type="AlphaFoldDB" id="A0AAW8R3L6"/>
<evidence type="ECO:0000313" key="6">
    <source>
        <dbReference type="Proteomes" id="UP001249020"/>
    </source>
</evidence>
<evidence type="ECO:0000313" key="5">
    <source>
        <dbReference type="EMBL" id="MDT0583004.1"/>
    </source>
</evidence>
<keyword evidence="2 5" id="KW-0238">DNA-binding</keyword>
<keyword evidence="6" id="KW-1185">Reference proteome</keyword>
<dbReference type="InterPro" id="IPR028082">
    <property type="entry name" value="Peripla_BP_I"/>
</dbReference>
<dbReference type="Pfam" id="PF00356">
    <property type="entry name" value="LacI"/>
    <property type="match status" value="1"/>
</dbReference>
<dbReference type="EMBL" id="JAVRIE010000004">
    <property type="protein sequence ID" value="MDT0583004.1"/>
    <property type="molecule type" value="Genomic_DNA"/>
</dbReference>
<proteinExistence type="predicted"/>
<dbReference type="InterPro" id="IPR010982">
    <property type="entry name" value="Lambda_DNA-bd_dom_sf"/>
</dbReference>
<dbReference type="CDD" id="cd06279">
    <property type="entry name" value="PBP1_LacI-like"/>
    <property type="match status" value="1"/>
</dbReference>
<dbReference type="SMART" id="SM00354">
    <property type="entry name" value="HTH_LACI"/>
    <property type="match status" value="1"/>
</dbReference>
<sequence>MEKAISQKDVAKIIGVSTATVSNAFNRPDQLSTELRQRVLSECAKLGYSGPHFAARSLRSGRSDVVCVMLSDTLSYSFSDPMANLLLEGISDVLAENQKQMLLMSSTISSDAQIRAETLPDGFIFYGTPRGSSFDRILSLGKPCVTVDFTYKNLPSLNVDNYGACCELAKAAIRDKNDLVAVIGMRFLTASIVKRLSKQDMSLPSKEITWSRLLGFKAGASDKGVDIVSDNIIHLHRNKPKEAEIAARLLLMQEQRPNLILCMSDVIALAVCRVAQQLNLRIPEDLRVTGFDDIEEARHAKEGLTTVFQNGIEKGREAATMLLEGVTEHRKVPVELRLRGTH</sequence>
<comment type="caution">
    <text evidence="5">The sequence shown here is derived from an EMBL/GenBank/DDBJ whole genome shotgun (WGS) entry which is preliminary data.</text>
</comment>
<name>A0AAW8R3L6_9ALTE</name>
<evidence type="ECO:0000256" key="2">
    <source>
        <dbReference type="ARBA" id="ARBA00023125"/>
    </source>
</evidence>
<accession>A0AAW8R3L6</accession>
<gene>
    <name evidence="5" type="ORF">RM544_10685</name>
</gene>
<dbReference type="Gene3D" id="1.10.260.40">
    <property type="entry name" value="lambda repressor-like DNA-binding domains"/>
    <property type="match status" value="1"/>
</dbReference>
<feature type="domain" description="HTH lacI-type" evidence="4">
    <location>
        <begin position="5"/>
        <end position="60"/>
    </location>
</feature>
<dbReference type="PROSITE" id="PS50932">
    <property type="entry name" value="HTH_LACI_2"/>
    <property type="match status" value="1"/>
</dbReference>
<keyword evidence="1" id="KW-0805">Transcription regulation</keyword>
<reference evidence="5 6" key="1">
    <citation type="submission" date="2023-09" db="EMBL/GenBank/DDBJ databases">
        <authorList>
            <person name="Rey-Velasco X."/>
        </authorList>
    </citation>
    <scope>NUCLEOTIDE SEQUENCE [LARGE SCALE GENOMIC DNA]</scope>
    <source>
        <strain evidence="5 6">W409</strain>
    </source>
</reference>
<dbReference type="Gene3D" id="3.40.50.2300">
    <property type="match status" value="2"/>
</dbReference>
<evidence type="ECO:0000256" key="3">
    <source>
        <dbReference type="ARBA" id="ARBA00023163"/>
    </source>
</evidence>
<dbReference type="GO" id="GO:0003700">
    <property type="term" value="F:DNA-binding transcription factor activity"/>
    <property type="evidence" value="ECO:0007669"/>
    <property type="project" value="TreeGrafter"/>
</dbReference>
<dbReference type="Pfam" id="PF13377">
    <property type="entry name" value="Peripla_BP_3"/>
    <property type="match status" value="1"/>
</dbReference>
<dbReference type="Proteomes" id="UP001249020">
    <property type="component" value="Unassembled WGS sequence"/>
</dbReference>
<dbReference type="PANTHER" id="PTHR30146:SF138">
    <property type="entry name" value="TRANSCRIPTIONAL REGULATORY PROTEIN"/>
    <property type="match status" value="1"/>
</dbReference>
<dbReference type="GO" id="GO:0000976">
    <property type="term" value="F:transcription cis-regulatory region binding"/>
    <property type="evidence" value="ECO:0007669"/>
    <property type="project" value="TreeGrafter"/>
</dbReference>
<protein>
    <submittedName>
        <fullName evidence="5">LacI family DNA-binding transcriptional regulator</fullName>
    </submittedName>
</protein>
<dbReference type="CDD" id="cd01392">
    <property type="entry name" value="HTH_LacI"/>
    <property type="match status" value="1"/>
</dbReference>